<sequence length="40" mass="5001">MLQNLIMKTIILKRTCRHKQLRQQNYAHRHRTLSRTYSFD</sequence>
<organism evidence="1">
    <name type="scientific">Rhizophora mucronata</name>
    <name type="common">Asiatic mangrove</name>
    <dbReference type="NCBI Taxonomy" id="61149"/>
    <lineage>
        <taxon>Eukaryota</taxon>
        <taxon>Viridiplantae</taxon>
        <taxon>Streptophyta</taxon>
        <taxon>Embryophyta</taxon>
        <taxon>Tracheophyta</taxon>
        <taxon>Spermatophyta</taxon>
        <taxon>Magnoliopsida</taxon>
        <taxon>eudicotyledons</taxon>
        <taxon>Gunneridae</taxon>
        <taxon>Pentapetalae</taxon>
        <taxon>rosids</taxon>
        <taxon>fabids</taxon>
        <taxon>Malpighiales</taxon>
        <taxon>Rhizophoraceae</taxon>
        <taxon>Rhizophora</taxon>
    </lineage>
</organism>
<dbReference type="EMBL" id="GGEC01068484">
    <property type="protein sequence ID" value="MBX48968.1"/>
    <property type="molecule type" value="Transcribed_RNA"/>
</dbReference>
<proteinExistence type="predicted"/>
<evidence type="ECO:0000313" key="1">
    <source>
        <dbReference type="EMBL" id="MBX48968.1"/>
    </source>
</evidence>
<reference evidence="1" key="1">
    <citation type="submission" date="2018-02" db="EMBL/GenBank/DDBJ databases">
        <title>Rhizophora mucronata_Transcriptome.</title>
        <authorList>
            <person name="Meera S.P."/>
            <person name="Sreeshan A."/>
            <person name="Augustine A."/>
        </authorList>
    </citation>
    <scope>NUCLEOTIDE SEQUENCE</scope>
    <source>
        <tissue evidence="1">Leaf</tissue>
    </source>
</reference>
<dbReference type="AlphaFoldDB" id="A0A2P2P2I9"/>
<accession>A0A2P2P2I9</accession>
<name>A0A2P2P2I9_RHIMU</name>
<protein>
    <submittedName>
        <fullName evidence="1">Uncharacterized protein</fullName>
    </submittedName>
</protein>